<evidence type="ECO:0000313" key="2">
    <source>
        <dbReference type="Proteomes" id="UP000015105"/>
    </source>
</evidence>
<accession>A0A453BC67</accession>
<protein>
    <submittedName>
        <fullName evidence="1">Uncharacterized protein</fullName>
    </submittedName>
</protein>
<reference evidence="2" key="2">
    <citation type="journal article" date="2017" name="Nat. Plants">
        <title>The Aegilops tauschii genome reveals multiple impacts of transposons.</title>
        <authorList>
            <person name="Zhao G."/>
            <person name="Zou C."/>
            <person name="Li K."/>
            <person name="Wang K."/>
            <person name="Li T."/>
            <person name="Gao L."/>
            <person name="Zhang X."/>
            <person name="Wang H."/>
            <person name="Yang Z."/>
            <person name="Liu X."/>
            <person name="Jiang W."/>
            <person name="Mao L."/>
            <person name="Kong X."/>
            <person name="Jiao Y."/>
            <person name="Jia J."/>
        </authorList>
    </citation>
    <scope>NUCLEOTIDE SEQUENCE [LARGE SCALE GENOMIC DNA]</scope>
    <source>
        <strain evidence="2">cv. AL8/78</strain>
    </source>
</reference>
<reference evidence="1" key="5">
    <citation type="journal article" date="2021" name="G3 (Bethesda)">
        <title>Aegilops tauschii genome assembly Aet v5.0 features greater sequence contiguity and improved annotation.</title>
        <authorList>
            <person name="Wang L."/>
            <person name="Zhu T."/>
            <person name="Rodriguez J.C."/>
            <person name="Deal K.R."/>
            <person name="Dubcovsky J."/>
            <person name="McGuire P.E."/>
            <person name="Lux T."/>
            <person name="Spannagl M."/>
            <person name="Mayer K.F.X."/>
            <person name="Baldrich P."/>
            <person name="Meyers B.C."/>
            <person name="Huo N."/>
            <person name="Gu Y.Q."/>
            <person name="Zhou H."/>
            <person name="Devos K.M."/>
            <person name="Bennetzen J.L."/>
            <person name="Unver T."/>
            <person name="Budak H."/>
            <person name="Gulick P.J."/>
            <person name="Galiba G."/>
            <person name="Kalapos B."/>
            <person name="Nelson D.R."/>
            <person name="Li P."/>
            <person name="You F.M."/>
            <person name="Luo M.C."/>
            <person name="Dvorak J."/>
        </authorList>
    </citation>
    <scope>NUCLEOTIDE SEQUENCE [LARGE SCALE GENOMIC DNA]</scope>
    <source>
        <strain evidence="1">cv. AL8/78</strain>
    </source>
</reference>
<dbReference type="EnsemblPlants" id="AET2Gv20456500.10">
    <property type="protein sequence ID" value="AET2Gv20456500.10"/>
    <property type="gene ID" value="AET2Gv20456500"/>
</dbReference>
<sequence length="97" mass="10962">MWPRSSLSNVIRQGKTTQVSTLCTLLSFLELYQIVNALLLINTCQVHELCLPLFNGKMSVIDIILFVKMVSEWTIFLLSRTSKLCSPDGDTKSSDEH</sequence>
<name>A0A453BC67_AEGTS</name>
<reference evidence="1" key="3">
    <citation type="journal article" date="2017" name="Nature">
        <title>Genome sequence of the progenitor of the wheat D genome Aegilops tauschii.</title>
        <authorList>
            <person name="Luo M.C."/>
            <person name="Gu Y.Q."/>
            <person name="Puiu D."/>
            <person name="Wang H."/>
            <person name="Twardziok S.O."/>
            <person name="Deal K.R."/>
            <person name="Huo N."/>
            <person name="Zhu T."/>
            <person name="Wang L."/>
            <person name="Wang Y."/>
            <person name="McGuire P.E."/>
            <person name="Liu S."/>
            <person name="Long H."/>
            <person name="Ramasamy R.K."/>
            <person name="Rodriguez J.C."/>
            <person name="Van S.L."/>
            <person name="Yuan L."/>
            <person name="Wang Z."/>
            <person name="Xia Z."/>
            <person name="Xiao L."/>
            <person name="Anderson O.D."/>
            <person name="Ouyang S."/>
            <person name="Liang Y."/>
            <person name="Zimin A.V."/>
            <person name="Pertea G."/>
            <person name="Qi P."/>
            <person name="Bennetzen J.L."/>
            <person name="Dai X."/>
            <person name="Dawson M.W."/>
            <person name="Muller H.G."/>
            <person name="Kugler K."/>
            <person name="Rivarola-Duarte L."/>
            <person name="Spannagl M."/>
            <person name="Mayer K.F.X."/>
            <person name="Lu F.H."/>
            <person name="Bevan M.W."/>
            <person name="Leroy P."/>
            <person name="Li P."/>
            <person name="You F.M."/>
            <person name="Sun Q."/>
            <person name="Liu Z."/>
            <person name="Lyons E."/>
            <person name="Wicker T."/>
            <person name="Salzberg S.L."/>
            <person name="Devos K.M."/>
            <person name="Dvorak J."/>
        </authorList>
    </citation>
    <scope>NUCLEOTIDE SEQUENCE [LARGE SCALE GENOMIC DNA]</scope>
    <source>
        <strain evidence="1">cv. AL8/78</strain>
    </source>
</reference>
<evidence type="ECO:0000313" key="1">
    <source>
        <dbReference type="EnsemblPlants" id="AET2Gv20456500.10"/>
    </source>
</evidence>
<reference evidence="1" key="4">
    <citation type="submission" date="2019-03" db="UniProtKB">
        <authorList>
            <consortium name="EnsemblPlants"/>
        </authorList>
    </citation>
    <scope>IDENTIFICATION</scope>
</reference>
<dbReference type="Proteomes" id="UP000015105">
    <property type="component" value="Chromosome 2D"/>
</dbReference>
<organism evidence="1 2">
    <name type="scientific">Aegilops tauschii subsp. strangulata</name>
    <name type="common">Goatgrass</name>
    <dbReference type="NCBI Taxonomy" id="200361"/>
    <lineage>
        <taxon>Eukaryota</taxon>
        <taxon>Viridiplantae</taxon>
        <taxon>Streptophyta</taxon>
        <taxon>Embryophyta</taxon>
        <taxon>Tracheophyta</taxon>
        <taxon>Spermatophyta</taxon>
        <taxon>Magnoliopsida</taxon>
        <taxon>Liliopsida</taxon>
        <taxon>Poales</taxon>
        <taxon>Poaceae</taxon>
        <taxon>BOP clade</taxon>
        <taxon>Pooideae</taxon>
        <taxon>Triticodae</taxon>
        <taxon>Triticeae</taxon>
        <taxon>Triticinae</taxon>
        <taxon>Aegilops</taxon>
    </lineage>
</organism>
<keyword evidence="2" id="KW-1185">Reference proteome</keyword>
<dbReference type="AlphaFoldDB" id="A0A453BC67"/>
<proteinExistence type="predicted"/>
<dbReference type="Gramene" id="AET2Gv20456500.10">
    <property type="protein sequence ID" value="AET2Gv20456500.10"/>
    <property type="gene ID" value="AET2Gv20456500"/>
</dbReference>
<reference evidence="2" key="1">
    <citation type="journal article" date="2014" name="Science">
        <title>Ancient hybridizations among the ancestral genomes of bread wheat.</title>
        <authorList>
            <consortium name="International Wheat Genome Sequencing Consortium,"/>
            <person name="Marcussen T."/>
            <person name="Sandve S.R."/>
            <person name="Heier L."/>
            <person name="Spannagl M."/>
            <person name="Pfeifer M."/>
            <person name="Jakobsen K.S."/>
            <person name="Wulff B.B."/>
            <person name="Steuernagel B."/>
            <person name="Mayer K.F."/>
            <person name="Olsen O.A."/>
        </authorList>
    </citation>
    <scope>NUCLEOTIDE SEQUENCE [LARGE SCALE GENOMIC DNA]</scope>
    <source>
        <strain evidence="2">cv. AL8/78</strain>
    </source>
</reference>